<dbReference type="EMBL" id="JAVIJP010000019">
    <property type="protein sequence ID" value="KAL3638547.1"/>
    <property type="molecule type" value="Genomic_DNA"/>
</dbReference>
<accession>A0ABD3D967</accession>
<comment type="caution">
    <text evidence="1">The sequence shown here is derived from an EMBL/GenBank/DDBJ whole genome shotgun (WGS) entry which is preliminary data.</text>
</comment>
<sequence length="93" mass="10515">MLSSGGFAVVFRQKLRSGQLRVARGWWRRLKLGFGGSILEPAKHEYKLRIRISDGNSQLDRILLTPLVMIGSGKYSSRVDGDLVFRQPTVLTR</sequence>
<reference evidence="2" key="1">
    <citation type="journal article" date="2024" name="IScience">
        <title>Strigolactones Initiate the Formation of Haustorium-like Structures in Castilleja.</title>
        <authorList>
            <person name="Buerger M."/>
            <person name="Peterson D."/>
            <person name="Chory J."/>
        </authorList>
    </citation>
    <scope>NUCLEOTIDE SEQUENCE [LARGE SCALE GENOMIC DNA]</scope>
</reference>
<proteinExistence type="predicted"/>
<dbReference type="Proteomes" id="UP001632038">
    <property type="component" value="Unassembled WGS sequence"/>
</dbReference>
<dbReference type="AlphaFoldDB" id="A0ABD3D967"/>
<gene>
    <name evidence="1" type="ORF">CASFOL_017918</name>
</gene>
<evidence type="ECO:0000313" key="2">
    <source>
        <dbReference type="Proteomes" id="UP001632038"/>
    </source>
</evidence>
<keyword evidence="2" id="KW-1185">Reference proteome</keyword>
<protein>
    <submittedName>
        <fullName evidence="1">Uncharacterized protein</fullName>
    </submittedName>
</protein>
<evidence type="ECO:0000313" key="1">
    <source>
        <dbReference type="EMBL" id="KAL3638547.1"/>
    </source>
</evidence>
<name>A0ABD3D967_9LAMI</name>
<organism evidence="1 2">
    <name type="scientific">Castilleja foliolosa</name>
    <dbReference type="NCBI Taxonomy" id="1961234"/>
    <lineage>
        <taxon>Eukaryota</taxon>
        <taxon>Viridiplantae</taxon>
        <taxon>Streptophyta</taxon>
        <taxon>Embryophyta</taxon>
        <taxon>Tracheophyta</taxon>
        <taxon>Spermatophyta</taxon>
        <taxon>Magnoliopsida</taxon>
        <taxon>eudicotyledons</taxon>
        <taxon>Gunneridae</taxon>
        <taxon>Pentapetalae</taxon>
        <taxon>asterids</taxon>
        <taxon>lamiids</taxon>
        <taxon>Lamiales</taxon>
        <taxon>Orobanchaceae</taxon>
        <taxon>Pedicularideae</taxon>
        <taxon>Castillejinae</taxon>
        <taxon>Castilleja</taxon>
    </lineage>
</organism>